<keyword evidence="5 6" id="KW-0472">Membrane</keyword>
<proteinExistence type="predicted"/>
<evidence type="ECO:0000256" key="1">
    <source>
        <dbReference type="ARBA" id="ARBA00004651"/>
    </source>
</evidence>
<comment type="subcellular location">
    <subcellularLocation>
        <location evidence="1">Cell membrane</location>
        <topology evidence="1">Multi-pass membrane protein</topology>
    </subcellularLocation>
</comment>
<feature type="transmembrane region" description="Helical" evidence="6">
    <location>
        <begin position="98"/>
        <end position="114"/>
    </location>
</feature>
<keyword evidence="4 6" id="KW-1133">Transmembrane helix</keyword>
<dbReference type="GeneID" id="87580931"/>
<feature type="transmembrane region" description="Helical" evidence="6">
    <location>
        <begin position="120"/>
        <end position="142"/>
    </location>
</feature>
<dbReference type="Pfam" id="PF06081">
    <property type="entry name" value="ArAE_1"/>
    <property type="match status" value="1"/>
</dbReference>
<evidence type="ECO:0000256" key="2">
    <source>
        <dbReference type="ARBA" id="ARBA00022475"/>
    </source>
</evidence>
<evidence type="ECO:0000256" key="5">
    <source>
        <dbReference type="ARBA" id="ARBA00023136"/>
    </source>
</evidence>
<keyword evidence="3 6" id="KW-0812">Transmembrane</keyword>
<protein>
    <recommendedName>
        <fullName evidence="9">Aromatic acid exporter family protein</fullName>
    </recommendedName>
</protein>
<comment type="caution">
    <text evidence="7">The sequence shown here is derived from an EMBL/GenBank/DDBJ whole genome shotgun (WGS) entry which is preliminary data.</text>
</comment>
<dbReference type="AlphaFoldDB" id="G9QKG2"/>
<accession>G9QKG2</accession>
<dbReference type="Proteomes" id="UP000011747">
    <property type="component" value="Unassembled WGS sequence"/>
</dbReference>
<sequence length="361" mass="41626">MKLGARILKTGIAIVLALAIARALQLPSPVFAGIQAVFAIQPTIYRSYKTIVEQVQGNAIGAAIAILTVVFFGNHIVFVGLASIVAILIILKLKLDNTVGLALVTIIAIMEVQNEQFIQFALLRFGTIMLGILAAFVVNLIFMPPKYETKLFLHINNVTEDILKWIRLSTRNASDYQLLKLDISKISERLYKTDELYKLYKEDRNTFKISHTAKNRRLVIYRQMIIAVKKSFEILKRLHHYENEIQQLPEELQKRIQEMLDALISYHEQILLKFVGKAKKKTELEEVHDVYLNRKEFMDAFLDEIIEEYSGSKDTQSFHLLYIVTSILEYGEQVEHLDMLIHSFQSFHKSENEVKIKEENE</sequence>
<evidence type="ECO:0000256" key="3">
    <source>
        <dbReference type="ARBA" id="ARBA00022692"/>
    </source>
</evidence>
<dbReference type="PANTHER" id="PTHR30509:SF27">
    <property type="entry name" value="UPF0421 PROTEIN YGAE"/>
    <property type="match status" value="1"/>
</dbReference>
<dbReference type="InterPro" id="IPR010343">
    <property type="entry name" value="ArAE_1"/>
</dbReference>
<feature type="transmembrane region" description="Helical" evidence="6">
    <location>
        <begin position="63"/>
        <end position="91"/>
    </location>
</feature>
<organism evidence="7 8">
    <name type="scientific">Bacillus smithii 7_3_47FAA</name>
    <dbReference type="NCBI Taxonomy" id="665952"/>
    <lineage>
        <taxon>Bacteria</taxon>
        <taxon>Bacillati</taxon>
        <taxon>Bacillota</taxon>
        <taxon>Bacilli</taxon>
        <taxon>Bacillales</taxon>
        <taxon>Bacillaceae</taxon>
        <taxon>Bacillus</taxon>
    </lineage>
</organism>
<reference evidence="7 8" key="1">
    <citation type="submission" date="2011-09" db="EMBL/GenBank/DDBJ databases">
        <title>The Genome Sequence of Bacillus smithii 7_3_47FAA.</title>
        <authorList>
            <consortium name="The Broad Institute Genome Sequencing Platform"/>
            <person name="Earl A."/>
            <person name="Ward D."/>
            <person name="Feldgarden M."/>
            <person name="Gevers D."/>
            <person name="Daigneault M."/>
            <person name="Strauss J."/>
            <person name="Allen-Vercoe E."/>
            <person name="Young S.K."/>
            <person name="Zeng Q."/>
            <person name="Gargeya S."/>
            <person name="Fitzgerald M."/>
            <person name="Haas B."/>
            <person name="Abouelleil A."/>
            <person name="Alvarado L."/>
            <person name="Arachchi H.M."/>
            <person name="Berlin A."/>
            <person name="Brown A."/>
            <person name="Chapman S.B."/>
            <person name="Chen Z."/>
            <person name="Dunbar C."/>
            <person name="Freedman E."/>
            <person name="Gearin G."/>
            <person name="Goldberg J."/>
            <person name="Griggs A."/>
            <person name="Gujja S."/>
            <person name="Heiman D."/>
            <person name="Howarth C."/>
            <person name="Larson L."/>
            <person name="Lui A."/>
            <person name="MacDonald P.J.P."/>
            <person name="Montmayeur A."/>
            <person name="Murphy C."/>
            <person name="Neiman D."/>
            <person name="Pearson M."/>
            <person name="Priest M."/>
            <person name="Roberts A."/>
            <person name="Saif S."/>
            <person name="Shea T."/>
            <person name="Shenoy N."/>
            <person name="Sisk P."/>
            <person name="Stolte C."/>
            <person name="Sykes S."/>
            <person name="Wortman J."/>
            <person name="Nusbaum C."/>
            <person name="Birren B."/>
        </authorList>
    </citation>
    <scope>NUCLEOTIDE SEQUENCE [LARGE SCALE GENOMIC DNA]</scope>
    <source>
        <strain evidence="7 8">7_3_47FAA</strain>
    </source>
</reference>
<dbReference type="PATRIC" id="fig|665952.3.peg.1501"/>
<evidence type="ECO:0000256" key="4">
    <source>
        <dbReference type="ARBA" id="ARBA00022989"/>
    </source>
</evidence>
<dbReference type="EMBL" id="ACWF01000077">
    <property type="protein sequence ID" value="EHL78364.1"/>
    <property type="molecule type" value="Genomic_DNA"/>
</dbReference>
<evidence type="ECO:0000313" key="8">
    <source>
        <dbReference type="Proteomes" id="UP000011747"/>
    </source>
</evidence>
<dbReference type="HOGENOM" id="CLU_061355_0_0_9"/>
<dbReference type="PANTHER" id="PTHR30509">
    <property type="entry name" value="P-HYDROXYBENZOIC ACID EFFLUX PUMP SUBUNIT-RELATED"/>
    <property type="match status" value="1"/>
</dbReference>
<dbReference type="RefSeq" id="WP_003353812.1">
    <property type="nucleotide sequence ID" value="NZ_JH414749.1"/>
</dbReference>
<evidence type="ECO:0000256" key="6">
    <source>
        <dbReference type="SAM" id="Phobius"/>
    </source>
</evidence>
<dbReference type="GO" id="GO:0005886">
    <property type="term" value="C:plasma membrane"/>
    <property type="evidence" value="ECO:0007669"/>
    <property type="project" value="UniProtKB-SubCell"/>
</dbReference>
<keyword evidence="8" id="KW-1185">Reference proteome</keyword>
<name>G9QKG2_9BACI</name>
<evidence type="ECO:0008006" key="9">
    <source>
        <dbReference type="Google" id="ProtNLM"/>
    </source>
</evidence>
<gene>
    <name evidence="7" type="ORF">HMPREF1015_03225</name>
</gene>
<keyword evidence="2" id="KW-1003">Cell membrane</keyword>
<evidence type="ECO:0000313" key="7">
    <source>
        <dbReference type="EMBL" id="EHL78364.1"/>
    </source>
</evidence>